<dbReference type="Proteomes" id="UP000248889">
    <property type="component" value="Unassembled WGS sequence"/>
</dbReference>
<feature type="signal peptide" evidence="1">
    <location>
        <begin position="1"/>
        <end position="19"/>
    </location>
</feature>
<protein>
    <submittedName>
        <fullName evidence="2">Rodlet layer protein</fullName>
    </submittedName>
</protein>
<dbReference type="AlphaFoldDB" id="A0A2X0KDG7"/>
<dbReference type="OrthoDB" id="3854116at2"/>
<evidence type="ECO:0000313" key="3">
    <source>
        <dbReference type="Proteomes" id="UP000248889"/>
    </source>
</evidence>
<evidence type="ECO:0000313" key="2">
    <source>
        <dbReference type="EMBL" id="RAG87095.1"/>
    </source>
</evidence>
<keyword evidence="3" id="KW-1185">Reference proteome</keyword>
<dbReference type="InterPro" id="IPR047736">
    <property type="entry name" value="RdlA/B-like"/>
</dbReference>
<evidence type="ECO:0000256" key="1">
    <source>
        <dbReference type="SAM" id="SignalP"/>
    </source>
</evidence>
<dbReference type="EMBL" id="QKYN01000012">
    <property type="protein sequence ID" value="RAG87095.1"/>
    <property type="molecule type" value="Genomic_DNA"/>
</dbReference>
<sequence length="114" mass="11428">MYKKALGAMSLAATALAMAAVPASAISDSDGQATGIQGNGGTNMTATHGNDSPNFHTLDNPNICVPEVHNIAVAVIGVAVPVEVPVLSQQLKQYCNVGETTQGTGDGGVSHLIG</sequence>
<feature type="chain" id="PRO_5038556901" evidence="1">
    <location>
        <begin position="20"/>
        <end position="114"/>
    </location>
</feature>
<name>A0A2X0KDG7_9ACTN</name>
<dbReference type="RefSeq" id="WP_111499213.1">
    <property type="nucleotide sequence ID" value="NZ_QKYN01000012.1"/>
</dbReference>
<reference evidence="2 3" key="1">
    <citation type="submission" date="2018-06" db="EMBL/GenBank/DDBJ databases">
        <title>Streptacidiphilus pinicola sp. nov., isolated from pine grove soil.</title>
        <authorList>
            <person name="Roh S.G."/>
            <person name="Park S."/>
            <person name="Kim M.-K."/>
            <person name="Yun B.-R."/>
            <person name="Park J."/>
            <person name="Kim M.J."/>
            <person name="Kim Y.S."/>
            <person name="Kim S.B."/>
        </authorList>
    </citation>
    <scope>NUCLEOTIDE SEQUENCE [LARGE SCALE GENOMIC DNA]</scope>
    <source>
        <strain evidence="2 3">MMS16-CNU450</strain>
    </source>
</reference>
<accession>A0A2X0KDG7</accession>
<dbReference type="Pfam" id="PF25848">
    <property type="entry name" value="Rodlin"/>
    <property type="match status" value="1"/>
</dbReference>
<gene>
    <name evidence="2" type="ORF">DN069_02990</name>
</gene>
<proteinExistence type="predicted"/>
<organism evidence="2 3">
    <name type="scientific">Streptacidiphilus pinicola</name>
    <dbReference type="NCBI Taxonomy" id="2219663"/>
    <lineage>
        <taxon>Bacteria</taxon>
        <taxon>Bacillati</taxon>
        <taxon>Actinomycetota</taxon>
        <taxon>Actinomycetes</taxon>
        <taxon>Kitasatosporales</taxon>
        <taxon>Streptomycetaceae</taxon>
        <taxon>Streptacidiphilus</taxon>
    </lineage>
</organism>
<comment type="caution">
    <text evidence="2">The sequence shown here is derived from an EMBL/GenBank/DDBJ whole genome shotgun (WGS) entry which is preliminary data.</text>
</comment>
<keyword evidence="1" id="KW-0732">Signal</keyword>